<accession>A0ABN8EU93</accession>
<reference evidence="2" key="1">
    <citation type="submission" date="2021-12" db="EMBL/GenBank/DDBJ databases">
        <authorList>
            <person name="Rodrigo-Torres L."/>
            <person name="Arahal R. D."/>
            <person name="Lucena T."/>
        </authorList>
    </citation>
    <scope>NUCLEOTIDE SEQUENCE</scope>
    <source>
        <strain evidence="2">CECT 8858</strain>
    </source>
</reference>
<name>A0ABN8EU93_9BACT</name>
<proteinExistence type="predicted"/>
<dbReference type="InterPro" id="IPR000157">
    <property type="entry name" value="TIR_dom"/>
</dbReference>
<evidence type="ECO:0000259" key="1">
    <source>
        <dbReference type="Pfam" id="PF13676"/>
    </source>
</evidence>
<organism evidence="2 3">
    <name type="scientific">Emticicia aquatica</name>
    <dbReference type="NCBI Taxonomy" id="1681835"/>
    <lineage>
        <taxon>Bacteria</taxon>
        <taxon>Pseudomonadati</taxon>
        <taxon>Bacteroidota</taxon>
        <taxon>Cytophagia</taxon>
        <taxon>Cytophagales</taxon>
        <taxon>Leadbetterellaceae</taxon>
        <taxon>Emticicia</taxon>
    </lineage>
</organism>
<sequence>MEIISSAFLDRIKVTFSDVQSFSQKRSLITEARQQGIVTAFLSHSHLDKDRIKPIIKILNTVGIDIYVDWLDNEMPSNTNGKTAEVIKSKIKSNRKFILLASNTAIKSSWVNWELGIGDGAKYIDNMMILPFKEDYQTWTNNEYFEIYPHLESENKYDYESGQNFTYYVIYPDKRKYKLQDWLKK</sequence>
<dbReference type="Proteomes" id="UP000837932">
    <property type="component" value="Unassembled WGS sequence"/>
</dbReference>
<dbReference type="SUPFAM" id="SSF52200">
    <property type="entry name" value="Toll/Interleukin receptor TIR domain"/>
    <property type="match status" value="1"/>
</dbReference>
<dbReference type="EMBL" id="CAKLPY010000002">
    <property type="protein sequence ID" value="CAH0996178.1"/>
    <property type="molecule type" value="Genomic_DNA"/>
</dbReference>
<feature type="domain" description="TIR" evidence="1">
    <location>
        <begin position="41"/>
        <end position="120"/>
    </location>
</feature>
<protein>
    <recommendedName>
        <fullName evidence="1">TIR domain-containing protein</fullName>
    </recommendedName>
</protein>
<dbReference type="InterPro" id="IPR035897">
    <property type="entry name" value="Toll_tir_struct_dom_sf"/>
</dbReference>
<evidence type="ECO:0000313" key="3">
    <source>
        <dbReference type="Proteomes" id="UP000837932"/>
    </source>
</evidence>
<dbReference type="Pfam" id="PF13676">
    <property type="entry name" value="TIR_2"/>
    <property type="match status" value="1"/>
</dbReference>
<keyword evidence="3" id="KW-1185">Reference proteome</keyword>
<gene>
    <name evidence="2" type="ORF">EMA8858_02308</name>
</gene>
<dbReference type="Gene3D" id="3.40.50.10140">
    <property type="entry name" value="Toll/interleukin-1 receptor homology (TIR) domain"/>
    <property type="match status" value="1"/>
</dbReference>
<comment type="caution">
    <text evidence="2">The sequence shown here is derived from an EMBL/GenBank/DDBJ whole genome shotgun (WGS) entry which is preliminary data.</text>
</comment>
<dbReference type="RefSeq" id="WP_238806745.1">
    <property type="nucleotide sequence ID" value="NZ_CAKLPY010000002.1"/>
</dbReference>
<evidence type="ECO:0000313" key="2">
    <source>
        <dbReference type="EMBL" id="CAH0996178.1"/>
    </source>
</evidence>